<sequence length="112" mass="12131">MSFFSSSTPDSNLATAKAALSMAALMAATTMVIRSVVSEILPPEFMLYVRDGLHSALKKEAFLLRSSPLTKDTTTTEPAKRRIGMKLGSESEGVQYSVHRNLGIALFCFATL</sequence>
<reference evidence="1 2" key="1">
    <citation type="submission" date="2020-05" db="EMBL/GenBank/DDBJ databases">
        <title>Vigna angularis (adzuki bean) Var. LongXiaoDou No. 4 denovo assembly.</title>
        <authorList>
            <person name="Xiang H."/>
        </authorList>
    </citation>
    <scope>NUCLEOTIDE SEQUENCE [LARGE SCALE GENOMIC DNA]</scope>
    <source>
        <tissue evidence="1">Leaf</tissue>
    </source>
</reference>
<dbReference type="Proteomes" id="UP000743370">
    <property type="component" value="Unassembled WGS sequence"/>
</dbReference>
<name>A0A8T0JHX1_PHAAN</name>
<evidence type="ECO:0000313" key="1">
    <source>
        <dbReference type="EMBL" id="KAG2372297.1"/>
    </source>
</evidence>
<proteinExistence type="predicted"/>
<accession>A0A8T0JHX1</accession>
<evidence type="ECO:0000313" key="2">
    <source>
        <dbReference type="Proteomes" id="UP000743370"/>
    </source>
</evidence>
<gene>
    <name evidence="1" type="ORF">HKW66_Vig0208340</name>
</gene>
<organism evidence="1 2">
    <name type="scientific">Phaseolus angularis</name>
    <name type="common">Azuki bean</name>
    <name type="synonym">Vigna angularis</name>
    <dbReference type="NCBI Taxonomy" id="3914"/>
    <lineage>
        <taxon>Eukaryota</taxon>
        <taxon>Viridiplantae</taxon>
        <taxon>Streptophyta</taxon>
        <taxon>Embryophyta</taxon>
        <taxon>Tracheophyta</taxon>
        <taxon>Spermatophyta</taxon>
        <taxon>Magnoliopsida</taxon>
        <taxon>eudicotyledons</taxon>
        <taxon>Gunneridae</taxon>
        <taxon>Pentapetalae</taxon>
        <taxon>rosids</taxon>
        <taxon>fabids</taxon>
        <taxon>Fabales</taxon>
        <taxon>Fabaceae</taxon>
        <taxon>Papilionoideae</taxon>
        <taxon>50 kb inversion clade</taxon>
        <taxon>NPAAA clade</taxon>
        <taxon>indigoferoid/millettioid clade</taxon>
        <taxon>Phaseoleae</taxon>
        <taxon>Vigna</taxon>
    </lineage>
</organism>
<protein>
    <submittedName>
        <fullName evidence="1">Cytochrome b561 and DOMON domain-containing protein</fullName>
    </submittedName>
</protein>
<dbReference type="EMBL" id="JABFOF010000011">
    <property type="protein sequence ID" value="KAG2372297.1"/>
    <property type="molecule type" value="Genomic_DNA"/>
</dbReference>
<comment type="caution">
    <text evidence="1">The sequence shown here is derived from an EMBL/GenBank/DDBJ whole genome shotgun (WGS) entry which is preliminary data.</text>
</comment>
<dbReference type="AlphaFoldDB" id="A0A8T0JHX1"/>